<dbReference type="InterPro" id="IPR023214">
    <property type="entry name" value="HAD_sf"/>
</dbReference>
<keyword evidence="1" id="KW-0378">Hydrolase</keyword>
<dbReference type="SUPFAM" id="SSF56784">
    <property type="entry name" value="HAD-like"/>
    <property type="match status" value="1"/>
</dbReference>
<gene>
    <name evidence="1" type="ORF">RHODO2019_17305</name>
</gene>
<dbReference type="PROSITE" id="PS01229">
    <property type="entry name" value="COF_2"/>
    <property type="match status" value="1"/>
</dbReference>
<dbReference type="Gene3D" id="3.40.50.1000">
    <property type="entry name" value="HAD superfamily/HAD-like"/>
    <property type="match status" value="2"/>
</dbReference>
<reference evidence="1" key="1">
    <citation type="submission" date="2022-10" db="EMBL/GenBank/DDBJ databases">
        <title>Rhodococcus sp.75.</title>
        <authorList>
            <person name="Sun M."/>
        </authorList>
    </citation>
    <scope>NUCLEOTIDE SEQUENCE</scope>
    <source>
        <strain evidence="1">75</strain>
    </source>
</reference>
<sequence length="262" mass="26431">MSTWTPRLVALDVDGTLLDATGVISPTVRAAVARAAERAHVVIATGRTVLGTIAVLEALGLRTGTAVCSNGAVRVDAATGTATALAVFDPAPALRVLDEHVPGARYAVEHLGSGHRLSAPFPPGALSGAAEVVPRAALVEGTTTRAIAWWPELDTSTAEHALDGVDLPGTTATLDLQGFAWLTLVAEGVSKASALAVVCAGLGVDAADVLAVGDGTNDTEMLAWAGRGVAMGQALEVVRSAADAVTGTVAQDGAAAELDRWF</sequence>
<organism evidence="1 2">
    <name type="scientific">Rhodococcus antarcticus</name>
    <dbReference type="NCBI Taxonomy" id="2987751"/>
    <lineage>
        <taxon>Bacteria</taxon>
        <taxon>Bacillati</taxon>
        <taxon>Actinomycetota</taxon>
        <taxon>Actinomycetes</taxon>
        <taxon>Mycobacteriales</taxon>
        <taxon>Nocardiaceae</taxon>
        <taxon>Rhodococcus</taxon>
    </lineage>
</organism>
<dbReference type="RefSeq" id="WP_265382939.1">
    <property type="nucleotide sequence ID" value="NZ_CP110615.1"/>
</dbReference>
<dbReference type="GO" id="GO:0016787">
    <property type="term" value="F:hydrolase activity"/>
    <property type="evidence" value="ECO:0007669"/>
    <property type="project" value="UniProtKB-KW"/>
</dbReference>
<evidence type="ECO:0000313" key="1">
    <source>
        <dbReference type="EMBL" id="UZJ24833.1"/>
    </source>
</evidence>
<dbReference type="PANTHER" id="PTHR10000">
    <property type="entry name" value="PHOSPHOSERINE PHOSPHATASE"/>
    <property type="match status" value="1"/>
</dbReference>
<proteinExistence type="predicted"/>
<protein>
    <submittedName>
        <fullName evidence="1">Cof-type HAD-IIB family hydrolase</fullName>
    </submittedName>
</protein>
<keyword evidence="2" id="KW-1185">Reference proteome</keyword>
<dbReference type="EMBL" id="CP110615">
    <property type="protein sequence ID" value="UZJ24833.1"/>
    <property type="molecule type" value="Genomic_DNA"/>
</dbReference>
<accession>A0ABY6P105</accession>
<dbReference type="Pfam" id="PF08282">
    <property type="entry name" value="Hydrolase_3"/>
    <property type="match status" value="2"/>
</dbReference>
<name>A0ABY6P105_9NOCA</name>
<dbReference type="InterPro" id="IPR036412">
    <property type="entry name" value="HAD-like_sf"/>
</dbReference>
<evidence type="ECO:0000313" key="2">
    <source>
        <dbReference type="Proteomes" id="UP001164965"/>
    </source>
</evidence>
<dbReference type="Proteomes" id="UP001164965">
    <property type="component" value="Chromosome"/>
</dbReference>
<dbReference type="PANTHER" id="PTHR10000:SF8">
    <property type="entry name" value="HAD SUPERFAMILY HYDROLASE-LIKE, TYPE 3"/>
    <property type="match status" value="1"/>
</dbReference>